<keyword evidence="1" id="KW-0472">Membrane</keyword>
<reference evidence="3" key="1">
    <citation type="journal article" date="2019" name="Int. J. Syst. Evol. Microbiol.">
        <title>The Global Catalogue of Microorganisms (GCM) 10K type strain sequencing project: providing services to taxonomists for standard genome sequencing and annotation.</title>
        <authorList>
            <consortium name="The Broad Institute Genomics Platform"/>
            <consortium name="The Broad Institute Genome Sequencing Center for Infectious Disease"/>
            <person name="Wu L."/>
            <person name="Ma J."/>
        </authorList>
    </citation>
    <scope>NUCLEOTIDE SEQUENCE [LARGE SCALE GENOMIC DNA]</scope>
    <source>
        <strain evidence="3">CGMCC 4.1467</strain>
    </source>
</reference>
<keyword evidence="1" id="KW-0812">Transmembrane</keyword>
<accession>A0ABW2L244</accession>
<proteinExistence type="predicted"/>
<organism evidence="2 3">
    <name type="scientific">Haloferula chungangensis</name>
    <dbReference type="NCBI Taxonomy" id="1048331"/>
    <lineage>
        <taxon>Bacteria</taxon>
        <taxon>Pseudomonadati</taxon>
        <taxon>Verrucomicrobiota</taxon>
        <taxon>Verrucomicrobiia</taxon>
        <taxon>Verrucomicrobiales</taxon>
        <taxon>Verrucomicrobiaceae</taxon>
        <taxon>Haloferula</taxon>
    </lineage>
</organism>
<comment type="caution">
    <text evidence="2">The sequence shown here is derived from an EMBL/GenBank/DDBJ whole genome shotgun (WGS) entry which is preliminary data.</text>
</comment>
<feature type="transmembrane region" description="Helical" evidence="1">
    <location>
        <begin position="36"/>
        <end position="54"/>
    </location>
</feature>
<sequence length="67" mass="7417">MKALFPIIALVGLALTIVPSMIHLFGNLDLKTTFNLMTAGMILWIIGGTPWLAFKKDELDKSTQDQI</sequence>
<evidence type="ECO:0000313" key="3">
    <source>
        <dbReference type="Proteomes" id="UP001596472"/>
    </source>
</evidence>
<keyword evidence="1" id="KW-1133">Transmembrane helix</keyword>
<name>A0ABW2L244_9BACT</name>
<dbReference type="RefSeq" id="WP_379707943.1">
    <property type="nucleotide sequence ID" value="NZ_JBHTBS010000001.1"/>
</dbReference>
<dbReference type="Proteomes" id="UP001596472">
    <property type="component" value="Unassembled WGS sequence"/>
</dbReference>
<evidence type="ECO:0000256" key="1">
    <source>
        <dbReference type="SAM" id="Phobius"/>
    </source>
</evidence>
<gene>
    <name evidence="2" type="ORF">ACFQY0_00480</name>
</gene>
<keyword evidence="3" id="KW-1185">Reference proteome</keyword>
<evidence type="ECO:0000313" key="2">
    <source>
        <dbReference type="EMBL" id="MFC7335635.1"/>
    </source>
</evidence>
<protein>
    <submittedName>
        <fullName evidence="2">Uncharacterized protein</fullName>
    </submittedName>
</protein>
<dbReference type="EMBL" id="JBHTBS010000001">
    <property type="protein sequence ID" value="MFC7335635.1"/>
    <property type="molecule type" value="Genomic_DNA"/>
</dbReference>